<feature type="domain" description="SGNH hydrolase-type esterase" evidence="1">
    <location>
        <begin position="62"/>
        <end position="239"/>
    </location>
</feature>
<dbReference type="RefSeq" id="WP_307121071.1">
    <property type="nucleotide sequence ID" value="NZ_JAUSTM010000003.1"/>
</dbReference>
<dbReference type="InterPro" id="IPR013830">
    <property type="entry name" value="SGNH_hydro"/>
</dbReference>
<dbReference type="EMBL" id="JAUSTM010000003">
    <property type="protein sequence ID" value="MDQ0221839.1"/>
    <property type="molecule type" value="Genomic_DNA"/>
</dbReference>
<accession>A0ABT9YQ40</accession>
<sequence>MKVKKIMKIVGLILVVWSLINAGVFLYLNQKWRFNKGNDSTYAVENVKTKENSLLKGKKIIFLGSSVTKGAGAGDESFVDYLVKLDEIIATKEAVNGTTLTDSGSKSYIKRMESNIDPSIQADLFVVQLSTNDASKKKDLGSISDSKDRKEFDTSTIIGSMEYIISYAQDTWKCPIVFYTNTYYKSERYEEMVTAVKALQDKWGIGLINLYDDQEMTNVSPELRKLYMVDAIHPTKKGYLEWWTPKFETYLESYLK</sequence>
<dbReference type="Proteomes" id="UP001223079">
    <property type="component" value="Unassembled WGS sequence"/>
</dbReference>
<dbReference type="InterPro" id="IPR036514">
    <property type="entry name" value="SGNH_hydro_sf"/>
</dbReference>
<gene>
    <name evidence="2" type="ORF">J2S23_000375</name>
</gene>
<keyword evidence="3" id="KW-1185">Reference proteome</keyword>
<name>A0ABT9YQ40_9STRE</name>
<dbReference type="CDD" id="cd00229">
    <property type="entry name" value="SGNH_hydrolase"/>
    <property type="match status" value="1"/>
</dbReference>
<reference evidence="2 3" key="1">
    <citation type="submission" date="2023-07" db="EMBL/GenBank/DDBJ databases">
        <title>Genomic Encyclopedia of Type Strains, Phase IV (KMG-IV): sequencing the most valuable type-strain genomes for metagenomic binning, comparative biology and taxonomic classification.</title>
        <authorList>
            <person name="Goeker M."/>
        </authorList>
    </citation>
    <scope>NUCLEOTIDE SEQUENCE [LARGE SCALE GENOMIC DNA]</scope>
    <source>
        <strain evidence="2 3">DSM 105143</strain>
    </source>
</reference>
<dbReference type="Gene3D" id="3.40.50.1110">
    <property type="entry name" value="SGNH hydrolase"/>
    <property type="match status" value="1"/>
</dbReference>
<evidence type="ECO:0000313" key="2">
    <source>
        <dbReference type="EMBL" id="MDQ0221839.1"/>
    </source>
</evidence>
<evidence type="ECO:0000313" key="3">
    <source>
        <dbReference type="Proteomes" id="UP001223079"/>
    </source>
</evidence>
<dbReference type="Pfam" id="PF13472">
    <property type="entry name" value="Lipase_GDSL_2"/>
    <property type="match status" value="1"/>
</dbReference>
<proteinExistence type="predicted"/>
<organism evidence="2 3">
    <name type="scientific">Streptococcus moroccensis</name>
    <dbReference type="NCBI Taxonomy" id="1451356"/>
    <lineage>
        <taxon>Bacteria</taxon>
        <taxon>Bacillati</taxon>
        <taxon>Bacillota</taxon>
        <taxon>Bacilli</taxon>
        <taxon>Lactobacillales</taxon>
        <taxon>Streptococcaceae</taxon>
        <taxon>Streptococcus</taxon>
    </lineage>
</organism>
<dbReference type="SUPFAM" id="SSF52266">
    <property type="entry name" value="SGNH hydrolase"/>
    <property type="match status" value="1"/>
</dbReference>
<protein>
    <submittedName>
        <fullName evidence="2">Lysophospholipase L1-like esterase</fullName>
    </submittedName>
</protein>
<comment type="caution">
    <text evidence="2">The sequence shown here is derived from an EMBL/GenBank/DDBJ whole genome shotgun (WGS) entry which is preliminary data.</text>
</comment>
<evidence type="ECO:0000259" key="1">
    <source>
        <dbReference type="Pfam" id="PF13472"/>
    </source>
</evidence>